<organism evidence="1 2">
    <name type="scientific">Champsocephalus esox</name>
    <name type="common">pike icefish</name>
    <dbReference type="NCBI Taxonomy" id="159716"/>
    <lineage>
        <taxon>Eukaryota</taxon>
        <taxon>Metazoa</taxon>
        <taxon>Chordata</taxon>
        <taxon>Craniata</taxon>
        <taxon>Vertebrata</taxon>
        <taxon>Euteleostomi</taxon>
        <taxon>Actinopterygii</taxon>
        <taxon>Neopterygii</taxon>
        <taxon>Teleostei</taxon>
        <taxon>Neoteleostei</taxon>
        <taxon>Acanthomorphata</taxon>
        <taxon>Eupercaria</taxon>
        <taxon>Perciformes</taxon>
        <taxon>Notothenioidei</taxon>
        <taxon>Channichthyidae</taxon>
        <taxon>Champsocephalus</taxon>
    </lineage>
</organism>
<gene>
    <name evidence="1" type="ORF">CesoFtcFv8_012121</name>
</gene>
<proteinExistence type="predicted"/>
<sequence length="161" mass="17595">MWNAVTEASWTPGRVVCRTEELIVHPDSPFSGRSKLRLSRPPTQTASPLRVPMLSLRGFHGIQKNLKRPLSHAEEPRAVLSAASGSAASGSAASGSAYGLIVPFPVRRRDHITAPRNGDSLMRLQRSSFLSRIHADRTHLLNRADPGESRSPAKNQCVMLL</sequence>
<dbReference type="Proteomes" id="UP001335648">
    <property type="component" value="Unassembled WGS sequence"/>
</dbReference>
<comment type="caution">
    <text evidence="1">The sequence shown here is derived from an EMBL/GenBank/DDBJ whole genome shotgun (WGS) entry which is preliminary data.</text>
</comment>
<name>A0AAN8GTN7_9TELE</name>
<dbReference type="EMBL" id="JAULUE010002055">
    <property type="protein sequence ID" value="KAK5891664.1"/>
    <property type="molecule type" value="Genomic_DNA"/>
</dbReference>
<protein>
    <submittedName>
        <fullName evidence="1">Uncharacterized protein</fullName>
    </submittedName>
</protein>
<dbReference type="AlphaFoldDB" id="A0AAN8GTN7"/>
<reference evidence="1 2" key="1">
    <citation type="journal article" date="2023" name="Mol. Biol. Evol.">
        <title>Genomics of Secondarily Temperate Adaptation in the Only Non-Antarctic Icefish.</title>
        <authorList>
            <person name="Rivera-Colon A.G."/>
            <person name="Rayamajhi N."/>
            <person name="Minhas B.F."/>
            <person name="Madrigal G."/>
            <person name="Bilyk K.T."/>
            <person name="Yoon V."/>
            <person name="Hune M."/>
            <person name="Gregory S."/>
            <person name="Cheng C.H.C."/>
            <person name="Catchen J.M."/>
        </authorList>
    </citation>
    <scope>NUCLEOTIDE SEQUENCE [LARGE SCALE GENOMIC DNA]</scope>
    <source>
        <strain evidence="1">JC2023a</strain>
    </source>
</reference>
<evidence type="ECO:0000313" key="2">
    <source>
        <dbReference type="Proteomes" id="UP001335648"/>
    </source>
</evidence>
<evidence type="ECO:0000313" key="1">
    <source>
        <dbReference type="EMBL" id="KAK5891664.1"/>
    </source>
</evidence>
<keyword evidence="2" id="KW-1185">Reference proteome</keyword>
<accession>A0AAN8GTN7</accession>